<keyword evidence="6" id="KW-0560">Oxidoreductase</keyword>
<evidence type="ECO:0000259" key="10">
    <source>
        <dbReference type="Pfam" id="PF20628"/>
    </source>
</evidence>
<reference evidence="12 13" key="1">
    <citation type="journal article" date="2019" name="Int. J. Syst. Evol. Microbiol.">
        <title>The Global Catalogue of Microorganisms (GCM) 10K type strain sequencing project: providing services to taxonomists for standard genome sequencing and annotation.</title>
        <authorList>
            <consortium name="The Broad Institute Genomics Platform"/>
            <consortium name="The Broad Institute Genome Sequencing Center for Infectious Disease"/>
            <person name="Wu L."/>
            <person name="Ma J."/>
        </authorList>
    </citation>
    <scope>NUCLEOTIDE SEQUENCE [LARGE SCALE GENOMIC DNA]</scope>
    <source>
        <strain evidence="12 13">JCM 3325</strain>
    </source>
</reference>
<evidence type="ECO:0000256" key="8">
    <source>
        <dbReference type="ARBA" id="ARBA00025737"/>
    </source>
</evidence>
<dbReference type="InterPro" id="IPR011008">
    <property type="entry name" value="Dimeric_a/b-barrel"/>
</dbReference>
<dbReference type="PANTHER" id="PTHR30521:SF4">
    <property type="entry name" value="DEFERROCHELATASE"/>
    <property type="match status" value="1"/>
</dbReference>
<evidence type="ECO:0000256" key="7">
    <source>
        <dbReference type="ARBA" id="ARBA00023004"/>
    </source>
</evidence>
<dbReference type="Proteomes" id="UP001501231">
    <property type="component" value="Unassembled WGS sequence"/>
</dbReference>
<dbReference type="Pfam" id="PF20628">
    <property type="entry name" value="Dyp_perox_C"/>
    <property type="match status" value="1"/>
</dbReference>
<feature type="domain" description="Dyp-type peroxidase C-terminal" evidence="10">
    <location>
        <begin position="423"/>
        <end position="473"/>
    </location>
</feature>
<dbReference type="Pfam" id="PF21105">
    <property type="entry name" value="DyP_N"/>
    <property type="match status" value="1"/>
</dbReference>
<evidence type="ECO:0000256" key="4">
    <source>
        <dbReference type="ARBA" id="ARBA00022723"/>
    </source>
</evidence>
<name>A0ABN3IB07_9ACTN</name>
<comment type="similarity">
    <text evidence="8">Belongs to the DyP-type peroxidase family.</text>
</comment>
<keyword evidence="3" id="KW-0349">Heme</keyword>
<dbReference type="InterPro" id="IPR006314">
    <property type="entry name" value="Dyp_peroxidase"/>
</dbReference>
<dbReference type="InterPro" id="IPR048328">
    <property type="entry name" value="Dyp_perox_C"/>
</dbReference>
<evidence type="ECO:0000256" key="2">
    <source>
        <dbReference type="ARBA" id="ARBA00022559"/>
    </source>
</evidence>
<dbReference type="InterPro" id="IPR049509">
    <property type="entry name" value="DyP_N"/>
</dbReference>
<evidence type="ECO:0000313" key="12">
    <source>
        <dbReference type="EMBL" id="GAA2399638.1"/>
    </source>
</evidence>
<dbReference type="GO" id="GO:0004601">
    <property type="term" value="F:peroxidase activity"/>
    <property type="evidence" value="ECO:0007669"/>
    <property type="project" value="UniProtKB-KW"/>
</dbReference>
<evidence type="ECO:0000256" key="9">
    <source>
        <dbReference type="SAM" id="MobiDB-lite"/>
    </source>
</evidence>
<evidence type="ECO:0000256" key="3">
    <source>
        <dbReference type="ARBA" id="ARBA00022617"/>
    </source>
</evidence>
<keyword evidence="13" id="KW-1185">Reference proteome</keyword>
<evidence type="ECO:0000256" key="6">
    <source>
        <dbReference type="ARBA" id="ARBA00023002"/>
    </source>
</evidence>
<feature type="region of interest" description="Disordered" evidence="9">
    <location>
        <begin position="490"/>
        <end position="509"/>
    </location>
</feature>
<keyword evidence="7" id="KW-0408">Iron</keyword>
<dbReference type="RefSeq" id="WP_344586481.1">
    <property type="nucleotide sequence ID" value="NZ_BAAARW010000001.1"/>
</dbReference>
<sequence length="563" mass="60790">MADQQYEPALEPVLDADEIQGNIVPGFLKPHMAVAAFTIADPAEARRWFARIAPSVTTLARVMETRVKVRRLRGFTAAKRLETLGEIPAEVDDAWFNVAVSRAALERLLAGGPHASDVKSFEDEGFALGMAARSSLLGDPTDPSSEGNPANWRLGGPGNEADVLLVFNADRQEACRELMEEMRRGAEAGGLRCFYEEEGAKLNDLGAEHFGFQDGVSQPGVRGRFAEEPDAFITPRLVDPDAVPDAWLYGLPGQYLVWPGEFVFGYPKSGADPLMPGRVNLPGPSWSRNGSYLAFRRLRQDVPAFRTFVREESERLSKQQGFAQATPEWLAARVVGRWPSGAPVVRLPDKDDLSLGVDRLANNNFGFAFPGGPPPLHVGDGDTDGWPEAKADPVGLTCPMAAHIRKLNARGTPNDLGGRRASFGRRILRRGLPYGPPYAEDDPGTHDADRGLLFLSYQASLSDQFEFLSTRWMGSPTAPRSPSGHDMFIGQNGEPGQGRRRQSTIFGSGGAAGSLSATAEWVVPTGGGYFFSPSISALRDVLGETGEGGRESGRQGTARGGAR</sequence>
<evidence type="ECO:0000259" key="11">
    <source>
        <dbReference type="Pfam" id="PF21105"/>
    </source>
</evidence>
<dbReference type="PROSITE" id="PS51404">
    <property type="entry name" value="DYP_PEROXIDASE"/>
    <property type="match status" value="1"/>
</dbReference>
<dbReference type="EMBL" id="BAAARW010000001">
    <property type="protein sequence ID" value="GAA2399638.1"/>
    <property type="molecule type" value="Genomic_DNA"/>
</dbReference>
<dbReference type="SUPFAM" id="SSF54909">
    <property type="entry name" value="Dimeric alpha+beta barrel"/>
    <property type="match status" value="1"/>
</dbReference>
<evidence type="ECO:0000313" key="13">
    <source>
        <dbReference type="Proteomes" id="UP001501231"/>
    </source>
</evidence>
<evidence type="ECO:0000256" key="5">
    <source>
        <dbReference type="ARBA" id="ARBA00022729"/>
    </source>
</evidence>
<evidence type="ECO:0000256" key="1">
    <source>
        <dbReference type="ARBA" id="ARBA00001970"/>
    </source>
</evidence>
<dbReference type="PANTHER" id="PTHR30521">
    <property type="entry name" value="DEFERROCHELATASE/PEROXIDASE"/>
    <property type="match status" value="1"/>
</dbReference>
<accession>A0ABN3IB07</accession>
<feature type="region of interest" description="Disordered" evidence="9">
    <location>
        <begin position="542"/>
        <end position="563"/>
    </location>
</feature>
<proteinExistence type="inferred from homology"/>
<protein>
    <submittedName>
        <fullName evidence="12">Dyp-type peroxidase</fullName>
    </submittedName>
</protein>
<gene>
    <name evidence="12" type="ORF">GCM10010191_03400</name>
</gene>
<comment type="caution">
    <text evidence="12">The sequence shown here is derived from an EMBL/GenBank/DDBJ whole genome shotgun (WGS) entry which is preliminary data.</text>
</comment>
<organism evidence="12 13">
    <name type="scientific">Actinomadura vinacea</name>
    <dbReference type="NCBI Taxonomy" id="115336"/>
    <lineage>
        <taxon>Bacteria</taxon>
        <taxon>Bacillati</taxon>
        <taxon>Actinomycetota</taxon>
        <taxon>Actinomycetes</taxon>
        <taxon>Streptosporangiales</taxon>
        <taxon>Thermomonosporaceae</taxon>
        <taxon>Actinomadura</taxon>
    </lineage>
</organism>
<dbReference type="NCBIfam" id="TIGR01413">
    <property type="entry name" value="Dyp_perox_fam"/>
    <property type="match status" value="1"/>
</dbReference>
<feature type="domain" description="DyP dimeric alpha+beta barrel" evidence="11">
    <location>
        <begin position="18"/>
        <end position="184"/>
    </location>
</feature>
<keyword evidence="2 12" id="KW-0575">Peroxidase</keyword>
<keyword evidence="5" id="KW-0732">Signal</keyword>
<keyword evidence="4" id="KW-0479">Metal-binding</keyword>
<comment type="cofactor">
    <cofactor evidence="1">
        <name>heme b</name>
        <dbReference type="ChEBI" id="CHEBI:60344"/>
    </cofactor>
</comment>